<dbReference type="AlphaFoldDB" id="A0A222FKV5"/>
<dbReference type="Proteomes" id="UP000202440">
    <property type="component" value="Chromosome"/>
</dbReference>
<protein>
    <recommendedName>
        <fullName evidence="4">Glycoside hydrolase 123 C-terminal domain-containing protein</fullName>
    </recommendedName>
</protein>
<dbReference type="EMBL" id="CP022530">
    <property type="protein sequence ID" value="ASP39648.1"/>
    <property type="molecule type" value="Genomic_DNA"/>
</dbReference>
<accession>A0A222FKV5</accession>
<dbReference type="KEGG" id="bsan:CHH28_13630"/>
<organism evidence="2 3">
    <name type="scientific">Bacterioplanes sanyensis</name>
    <dbReference type="NCBI Taxonomy" id="1249553"/>
    <lineage>
        <taxon>Bacteria</taxon>
        <taxon>Pseudomonadati</taxon>
        <taxon>Pseudomonadota</taxon>
        <taxon>Gammaproteobacteria</taxon>
        <taxon>Oceanospirillales</taxon>
        <taxon>Oceanospirillaceae</taxon>
        <taxon>Bacterioplanes</taxon>
    </lineage>
</organism>
<feature type="compositionally biased region" description="Polar residues" evidence="1">
    <location>
        <begin position="385"/>
        <end position="416"/>
    </location>
</feature>
<keyword evidence="3" id="KW-1185">Reference proteome</keyword>
<feature type="region of interest" description="Disordered" evidence="1">
    <location>
        <begin position="698"/>
        <end position="724"/>
    </location>
</feature>
<evidence type="ECO:0000313" key="2">
    <source>
        <dbReference type="EMBL" id="ASP39648.1"/>
    </source>
</evidence>
<sequence>MKQHWRSWRRSRAAARPLVVAALTLLALVLILVLTLVLALTATAFVSGSHAALQPTLISSARATIEAMRGGLRTLDLRHQPLDLSSQIRVRGHNRSSSEQIVVIRIDDQLNPSYAERANIERRVGPGQFELHLNLAGLHTPSGRPLPLRNIMHAMAFRAHDTDAVALTEVTLVATEPLPEGALGWDLGPSNSAVWPGFMPLDEHSQWLSGQLQAVDRGRRKQAADALTIDGIRGIRAIQLPLSSGHWRITLWLRDSGEWEYLPHPLTRTVHANGQLVHRRSLTASEWIARDYLALSHKEPSPTDNSWTLYGQRLRQRVSFEVKVVDGVRIELNGQQPEAGFVAAILAEPSHAKSALAKVEQQRAQWWQRSWSIEPWPISPSVSSGYSNDQINNQSNTQANTLPNTDLVNQPSSKPGSQAEHALGHHLAAANSRVRIRWSLPPGVWPLQDFHLREPVREHLRLSTDMRWGQWRLQRSTLSSTRLIANDGYLRARIEGASSAALPRTLELLVDVPAQTPAGLYRGELLGPGNAAEPHSQTLRSWPFTIEVLPIALPPADRPAGVYLERPVHFDWFDPMAAAKATECDMAYLRKLGLTALAPPLTTPNDAAATQAIAQQLASTQHAGFHQPVLAYTPLKRLIAGSGVDGAVRQLQQVQQQLLALGQTPPLWVSADEPSNPGSKTQLQRIYRYARAFSSESISEAPSETSSESSSEAKPAPTKTHKAASPAIRLAGHLNHPEDDALLEFFDAVLLNAGYELTRKRLAQVKQQGVEAWFYNLHEQTRLASGFYLWRSGAAGYLHWHARMPTADPFDPTDGREDDVQLLYPSATVCPHTPDIDAQLLDLSDGIQDLRWLLWLQQQSSADATALVKQLRQQIPTSWKDAKHITNRTLSHWRSQIMQLAKQQ</sequence>
<gene>
    <name evidence="2" type="ORF">CHH28_13630</name>
</gene>
<evidence type="ECO:0000256" key="1">
    <source>
        <dbReference type="SAM" id="MobiDB-lite"/>
    </source>
</evidence>
<evidence type="ECO:0000313" key="3">
    <source>
        <dbReference type="Proteomes" id="UP000202440"/>
    </source>
</evidence>
<proteinExistence type="predicted"/>
<evidence type="ECO:0008006" key="4">
    <source>
        <dbReference type="Google" id="ProtNLM"/>
    </source>
</evidence>
<feature type="region of interest" description="Disordered" evidence="1">
    <location>
        <begin position="384"/>
        <end position="423"/>
    </location>
</feature>
<reference evidence="2 3" key="1">
    <citation type="submission" date="2017-07" db="EMBL/GenBank/DDBJ databases">
        <title>Annotated genome sequence of Bacterioplanes sanyensis isolated from Red Sea.</title>
        <authorList>
            <person name="Rehman Z.U."/>
        </authorList>
    </citation>
    <scope>NUCLEOTIDE SEQUENCE [LARGE SCALE GENOMIC DNA]</scope>
    <source>
        <strain evidence="2 3">NV9</strain>
    </source>
</reference>
<name>A0A222FKV5_9GAMM</name>